<protein>
    <submittedName>
        <fullName evidence="1">Uncharacterized protein</fullName>
    </submittedName>
</protein>
<accession>A0A7I8LCV1</accession>
<dbReference type="AlphaFoldDB" id="A0A7I8LCV1"/>
<sequence length="34" mass="4161">MLLLTSSVTIHRHFLFCPFHSFLCRESFQMYKCH</sequence>
<reference evidence="1" key="1">
    <citation type="submission" date="2020-02" db="EMBL/GenBank/DDBJ databases">
        <authorList>
            <person name="Scholz U."/>
            <person name="Mascher M."/>
            <person name="Fiebig A."/>
        </authorList>
    </citation>
    <scope>NUCLEOTIDE SEQUENCE</scope>
</reference>
<organism evidence="1 2">
    <name type="scientific">Spirodela intermedia</name>
    <name type="common">Intermediate duckweed</name>
    <dbReference type="NCBI Taxonomy" id="51605"/>
    <lineage>
        <taxon>Eukaryota</taxon>
        <taxon>Viridiplantae</taxon>
        <taxon>Streptophyta</taxon>
        <taxon>Embryophyta</taxon>
        <taxon>Tracheophyta</taxon>
        <taxon>Spermatophyta</taxon>
        <taxon>Magnoliopsida</taxon>
        <taxon>Liliopsida</taxon>
        <taxon>Araceae</taxon>
        <taxon>Lemnoideae</taxon>
        <taxon>Spirodela</taxon>
    </lineage>
</organism>
<dbReference type="Proteomes" id="UP000663760">
    <property type="component" value="Chromosome 13"/>
</dbReference>
<keyword evidence="2" id="KW-1185">Reference proteome</keyword>
<evidence type="ECO:0000313" key="2">
    <source>
        <dbReference type="Proteomes" id="UP000663760"/>
    </source>
</evidence>
<gene>
    <name evidence="1" type="ORF">SI8410_13017793</name>
</gene>
<dbReference type="EMBL" id="LR746276">
    <property type="protein sequence ID" value="CAA7407115.1"/>
    <property type="molecule type" value="Genomic_DNA"/>
</dbReference>
<evidence type="ECO:0000313" key="1">
    <source>
        <dbReference type="EMBL" id="CAA7407115.1"/>
    </source>
</evidence>
<proteinExistence type="predicted"/>
<name>A0A7I8LCV1_SPIIN</name>